<dbReference type="Proteomes" id="UP001501758">
    <property type="component" value="Unassembled WGS sequence"/>
</dbReference>
<evidence type="ECO:0000313" key="3">
    <source>
        <dbReference type="EMBL" id="GAA0725642.1"/>
    </source>
</evidence>
<comment type="caution">
    <text evidence="3">The sequence shown here is derived from an EMBL/GenBank/DDBJ whole genome shotgun (WGS) entry which is preliminary data.</text>
</comment>
<organism evidence="3 4">
    <name type="scientific">Aquimarina litoralis</name>
    <dbReference type="NCBI Taxonomy" id="584605"/>
    <lineage>
        <taxon>Bacteria</taxon>
        <taxon>Pseudomonadati</taxon>
        <taxon>Bacteroidota</taxon>
        <taxon>Flavobacteriia</taxon>
        <taxon>Flavobacteriales</taxon>
        <taxon>Flavobacteriaceae</taxon>
        <taxon>Aquimarina</taxon>
    </lineage>
</organism>
<dbReference type="Pfam" id="PF20216">
    <property type="entry name" value="DUF6576"/>
    <property type="match status" value="1"/>
</dbReference>
<keyword evidence="1" id="KW-0472">Membrane</keyword>
<feature type="transmembrane region" description="Helical" evidence="1">
    <location>
        <begin position="6"/>
        <end position="22"/>
    </location>
</feature>
<sequence>MSFISIPLIIAIILIFIFIKWFKPGFLAFKKDIQKKPEGLLDVDDRYNVSKVEKEKELNDLLEKINDQGIDKLSKTERERLEELSK</sequence>
<keyword evidence="1" id="KW-1133">Transmembrane helix</keyword>
<dbReference type="RefSeq" id="WP_343913235.1">
    <property type="nucleotide sequence ID" value="NZ_BAAAGE010000003.1"/>
</dbReference>
<gene>
    <name evidence="3" type="ORF">GCM10009430_31600</name>
</gene>
<keyword evidence="1" id="KW-0812">Transmembrane</keyword>
<feature type="domain" description="DUF6576" evidence="2">
    <location>
        <begin position="42"/>
        <end position="86"/>
    </location>
</feature>
<evidence type="ECO:0000259" key="2">
    <source>
        <dbReference type="Pfam" id="PF20216"/>
    </source>
</evidence>
<keyword evidence="4" id="KW-1185">Reference proteome</keyword>
<protein>
    <recommendedName>
        <fullName evidence="2">DUF6576 domain-containing protein</fullName>
    </recommendedName>
</protein>
<proteinExistence type="predicted"/>
<reference evidence="3 4" key="1">
    <citation type="journal article" date="2019" name="Int. J. Syst. Evol. Microbiol.">
        <title>The Global Catalogue of Microorganisms (GCM) 10K type strain sequencing project: providing services to taxonomists for standard genome sequencing and annotation.</title>
        <authorList>
            <consortium name="The Broad Institute Genomics Platform"/>
            <consortium name="The Broad Institute Genome Sequencing Center for Infectious Disease"/>
            <person name="Wu L."/>
            <person name="Ma J."/>
        </authorList>
    </citation>
    <scope>NUCLEOTIDE SEQUENCE [LARGE SCALE GENOMIC DNA]</scope>
    <source>
        <strain evidence="3 4">JCM 15974</strain>
    </source>
</reference>
<evidence type="ECO:0000256" key="1">
    <source>
        <dbReference type="SAM" id="Phobius"/>
    </source>
</evidence>
<evidence type="ECO:0000313" key="4">
    <source>
        <dbReference type="Proteomes" id="UP001501758"/>
    </source>
</evidence>
<dbReference type="InterPro" id="IPR046483">
    <property type="entry name" value="DUF6576"/>
</dbReference>
<name>A0ABN1J151_9FLAO</name>
<dbReference type="EMBL" id="BAAAGE010000003">
    <property type="protein sequence ID" value="GAA0725642.1"/>
    <property type="molecule type" value="Genomic_DNA"/>
</dbReference>
<accession>A0ABN1J151</accession>